<evidence type="ECO:0000313" key="3">
    <source>
        <dbReference type="EMBL" id="MFB9754631.1"/>
    </source>
</evidence>
<sequence>MRKRLVTLASLTLALGLAACNGTPSTSTDANGNVNAAKEPANTNAGQTSGSVQTPPADKAADQSGETADSGNAETGGTPATGIGKSGSDGPQAGQEQKTGTDQAAAQGERKAGSTNGSQPDANGSSTDKRPVLAPPTRGENEPAVVSGGASGGSTRAEQLAPVPVPDKAEAIKPEALHGKPRQADASLPLSS</sequence>
<feature type="compositionally biased region" description="Basic and acidic residues" evidence="1">
    <location>
        <begin position="167"/>
        <end position="178"/>
    </location>
</feature>
<proteinExistence type="predicted"/>
<gene>
    <name evidence="3" type="ORF">ACFFNY_23935</name>
</gene>
<feature type="region of interest" description="Disordered" evidence="1">
    <location>
        <begin position="20"/>
        <end position="192"/>
    </location>
</feature>
<feature type="compositionally biased region" description="Polar residues" evidence="1">
    <location>
        <begin position="113"/>
        <end position="126"/>
    </location>
</feature>
<feature type="compositionally biased region" description="Polar residues" evidence="1">
    <location>
        <begin position="41"/>
        <end position="54"/>
    </location>
</feature>
<keyword evidence="2" id="KW-0732">Signal</keyword>
<protein>
    <recommendedName>
        <fullName evidence="5">Lipoprotein</fullName>
    </recommendedName>
</protein>
<dbReference type="Proteomes" id="UP001589619">
    <property type="component" value="Unassembled WGS sequence"/>
</dbReference>
<feature type="compositionally biased region" description="Polar residues" evidence="1">
    <location>
        <begin position="94"/>
        <end position="104"/>
    </location>
</feature>
<evidence type="ECO:0000256" key="1">
    <source>
        <dbReference type="SAM" id="MobiDB-lite"/>
    </source>
</evidence>
<dbReference type="PROSITE" id="PS51257">
    <property type="entry name" value="PROKAR_LIPOPROTEIN"/>
    <property type="match status" value="1"/>
</dbReference>
<name>A0ABV5W2H8_9BACL</name>
<feature type="chain" id="PRO_5046672691" description="Lipoprotein" evidence="2">
    <location>
        <begin position="20"/>
        <end position="192"/>
    </location>
</feature>
<dbReference type="RefSeq" id="WP_344909284.1">
    <property type="nucleotide sequence ID" value="NZ_BAAAYO010000008.1"/>
</dbReference>
<dbReference type="EMBL" id="JBHMAG010000016">
    <property type="protein sequence ID" value="MFB9754631.1"/>
    <property type="molecule type" value="Genomic_DNA"/>
</dbReference>
<organism evidence="3 4">
    <name type="scientific">Paenibacillus hodogayensis</name>
    <dbReference type="NCBI Taxonomy" id="279208"/>
    <lineage>
        <taxon>Bacteria</taxon>
        <taxon>Bacillati</taxon>
        <taxon>Bacillota</taxon>
        <taxon>Bacilli</taxon>
        <taxon>Bacillales</taxon>
        <taxon>Paenibacillaceae</taxon>
        <taxon>Paenibacillus</taxon>
    </lineage>
</organism>
<feature type="compositionally biased region" description="Polar residues" evidence="1">
    <location>
        <begin position="64"/>
        <end position="75"/>
    </location>
</feature>
<evidence type="ECO:0000313" key="4">
    <source>
        <dbReference type="Proteomes" id="UP001589619"/>
    </source>
</evidence>
<comment type="caution">
    <text evidence="3">The sequence shown here is derived from an EMBL/GenBank/DDBJ whole genome shotgun (WGS) entry which is preliminary data.</text>
</comment>
<feature type="compositionally biased region" description="Polar residues" evidence="1">
    <location>
        <begin position="22"/>
        <end position="34"/>
    </location>
</feature>
<reference evidence="3 4" key="1">
    <citation type="submission" date="2024-09" db="EMBL/GenBank/DDBJ databases">
        <authorList>
            <person name="Sun Q."/>
            <person name="Mori K."/>
        </authorList>
    </citation>
    <scope>NUCLEOTIDE SEQUENCE [LARGE SCALE GENOMIC DNA]</scope>
    <source>
        <strain evidence="3 4">JCM 12520</strain>
    </source>
</reference>
<keyword evidence="4" id="KW-1185">Reference proteome</keyword>
<accession>A0ABV5W2H8</accession>
<evidence type="ECO:0000256" key="2">
    <source>
        <dbReference type="SAM" id="SignalP"/>
    </source>
</evidence>
<evidence type="ECO:0008006" key="5">
    <source>
        <dbReference type="Google" id="ProtNLM"/>
    </source>
</evidence>
<feature type="signal peptide" evidence="2">
    <location>
        <begin position="1"/>
        <end position="19"/>
    </location>
</feature>